<dbReference type="Pfam" id="PF15978">
    <property type="entry name" value="TnsD"/>
    <property type="match status" value="1"/>
</dbReference>
<dbReference type="Pfam" id="PF06527">
    <property type="entry name" value="TniQ"/>
    <property type="match status" value="1"/>
</dbReference>
<feature type="domain" description="TniQ" evidence="1">
    <location>
        <begin position="11"/>
        <end position="162"/>
    </location>
</feature>
<name>A0A0K2GI57_NITMO</name>
<evidence type="ECO:0000259" key="1">
    <source>
        <dbReference type="Pfam" id="PF06527"/>
    </source>
</evidence>
<organism evidence="3 4">
    <name type="scientific">Nitrospira moscoviensis</name>
    <dbReference type="NCBI Taxonomy" id="42253"/>
    <lineage>
        <taxon>Bacteria</taxon>
        <taxon>Pseudomonadati</taxon>
        <taxon>Nitrospirota</taxon>
        <taxon>Nitrospiria</taxon>
        <taxon>Nitrospirales</taxon>
        <taxon>Nitrospiraceae</taxon>
        <taxon>Nitrospira</taxon>
    </lineage>
</organism>
<proteinExistence type="predicted"/>
<protein>
    <submittedName>
        <fullName evidence="3">Putative Tn7-like transposition protein D</fullName>
    </submittedName>
</protein>
<reference evidence="3 4" key="1">
    <citation type="journal article" date="2015" name="Proc. Natl. Acad. Sci. U.S.A.">
        <title>Expanded metabolic versatility of ubiquitous nitrite-oxidizing bacteria from the genus Nitrospira.</title>
        <authorList>
            <person name="Koch H."/>
            <person name="Lucker S."/>
            <person name="Albertsen M."/>
            <person name="Kitzinger K."/>
            <person name="Herbold C."/>
            <person name="Spieck E."/>
            <person name="Nielsen P.H."/>
            <person name="Wagner M."/>
            <person name="Daims H."/>
        </authorList>
    </citation>
    <scope>NUCLEOTIDE SEQUENCE [LARGE SCALE GENOMIC DNA]</scope>
    <source>
        <strain evidence="3 4">NSP M-1</strain>
    </source>
</reference>
<evidence type="ECO:0000313" key="4">
    <source>
        <dbReference type="Proteomes" id="UP000069205"/>
    </source>
</evidence>
<dbReference type="AlphaFoldDB" id="A0A0K2GI57"/>
<keyword evidence="4" id="KW-1185">Reference proteome</keyword>
<dbReference type="PATRIC" id="fig|42253.5.peg.4219"/>
<accession>A0A0K2GI57</accession>
<evidence type="ECO:0000313" key="3">
    <source>
        <dbReference type="EMBL" id="ALA60653.1"/>
    </source>
</evidence>
<feature type="domain" description="Transposon Tn7 transposition protein TnsD C-terminal" evidence="2">
    <location>
        <begin position="209"/>
        <end position="579"/>
    </location>
</feature>
<dbReference type="InterPro" id="IPR032750">
    <property type="entry name" value="TnsD_C"/>
</dbReference>
<dbReference type="STRING" id="42253.NITMOv2_4276"/>
<dbReference type="RefSeq" id="WP_083448226.1">
    <property type="nucleotide sequence ID" value="NZ_CP011801.1"/>
</dbReference>
<dbReference type="OrthoDB" id="470139at2"/>
<dbReference type="InterPro" id="IPR009492">
    <property type="entry name" value="TniQ"/>
</dbReference>
<dbReference type="EMBL" id="CP011801">
    <property type="protein sequence ID" value="ALA60653.1"/>
    <property type="molecule type" value="Genomic_DNA"/>
</dbReference>
<gene>
    <name evidence="3" type="ORF">NITMOv2_4276</name>
</gene>
<dbReference type="Proteomes" id="UP000069205">
    <property type="component" value="Chromosome"/>
</dbReference>
<sequence>MVKAMLACYAKPHPDELFYSVVARLRERLRFLSITAFLHAVGGRGDALASIDLPSYLDHFVSMLPARASLTTDDIIAKHTLLPFYVPFLSSGRVGEIKRRMRGGSRKGIQLVLGYKHANVPKSHWLRYCPRCVAEDRERWGECYWHRIHQVPGVEVCPDHAVWIQDSDAPARDLRPCHEFRSAERTVTQCVARSLMPDDCGATAILAFAQNAAWLLNASSVSPDPDALRRRYLALLAERGLATHTNRVYAHHLRQAFLRHYPQEVLGRLEGEQGGLRSGDGVLALVRRVRSSYSPIHHLLMMQFLRQTAESFFAIPNHPEHFGAGPWPCLNPAARHYQQAVITACALAMRADGRPVGTFCCACGFVYARTGPDWSPMMQFHVGRVLIYGRVWDQKLRECWMDSGLSVEAIADKMGVSPPTLRAQLRRIGLPLRRVVSSPRQASRSAGKLQKVTRVFSRSFLCEQREKWLGLSREKARLPERLRQFRSLTSWLRRYDRAWFRQYGNRRIKAFVGHSVRRTVDWEKRDQEFAELIRTTAERIRVLPGQPPRFSRMYLIRQTGQLRMIAPYLRRLPRTADILGSLTEP</sequence>
<dbReference type="KEGG" id="nmv:NITMOv2_4276"/>
<evidence type="ECO:0000259" key="2">
    <source>
        <dbReference type="Pfam" id="PF15978"/>
    </source>
</evidence>